<protein>
    <submittedName>
        <fullName evidence="1">Uncharacterized protein</fullName>
    </submittedName>
</protein>
<dbReference type="Proteomes" id="UP001190700">
    <property type="component" value="Unassembled WGS sequence"/>
</dbReference>
<accession>A0AAE0L7P0</accession>
<dbReference type="AlphaFoldDB" id="A0AAE0L7P0"/>
<proteinExistence type="predicted"/>
<reference evidence="1 2" key="1">
    <citation type="journal article" date="2015" name="Genome Biol. Evol.">
        <title>Comparative Genomics of a Bacterivorous Green Alga Reveals Evolutionary Causalities and Consequences of Phago-Mixotrophic Mode of Nutrition.</title>
        <authorList>
            <person name="Burns J.A."/>
            <person name="Paasch A."/>
            <person name="Narechania A."/>
            <person name="Kim E."/>
        </authorList>
    </citation>
    <scope>NUCLEOTIDE SEQUENCE [LARGE SCALE GENOMIC DNA]</scope>
    <source>
        <strain evidence="1 2">PLY_AMNH</strain>
    </source>
</reference>
<evidence type="ECO:0000313" key="2">
    <source>
        <dbReference type="Proteomes" id="UP001190700"/>
    </source>
</evidence>
<dbReference type="EMBL" id="LGRX02007390">
    <property type="protein sequence ID" value="KAK3275131.1"/>
    <property type="molecule type" value="Genomic_DNA"/>
</dbReference>
<evidence type="ECO:0000313" key="1">
    <source>
        <dbReference type="EMBL" id="KAK3275131.1"/>
    </source>
</evidence>
<organism evidence="1 2">
    <name type="scientific">Cymbomonas tetramitiformis</name>
    <dbReference type="NCBI Taxonomy" id="36881"/>
    <lineage>
        <taxon>Eukaryota</taxon>
        <taxon>Viridiplantae</taxon>
        <taxon>Chlorophyta</taxon>
        <taxon>Pyramimonadophyceae</taxon>
        <taxon>Pyramimonadales</taxon>
        <taxon>Pyramimonadaceae</taxon>
        <taxon>Cymbomonas</taxon>
    </lineage>
</organism>
<sequence length="517" mass="58620">MWEEQWRASPLQAKEVIQVANKSEDIDAKYPKADGWVKLRAGSVLVRIADRKSSDELSESYFNARQRFIEDLCGGDFEAHLKRWLSNAKNFRVWTRKLARIGLDINEPVNDLEKFPLEKAIALFHDLKLSKREYQNLVKYRLDMPSYEEILLHMQHTDVGLTALKNAAGAVVGYAVKDVLKDIIIPELEDILRCFGSDIETTVHFKLSGDGFTFHDFEKNPIPNEQFILYFLVKGRKSNSVLYARPLVFCHHQSESTALVKIIMEHLRPQLPKGGFTIAVKHPTTATRVTFTLLDFLAADYKLLAILYAFDGQGGTSNCVWDWCQYGGPCIGPLLHRQGCQRTLEASTFLGTVAACYDKDMSREDFDVQRAKPILGHANLEALLTYIKVKVPNWSRKVSELVKKPLRQAFRNQCGPPLTSIPPDRCVFDSCHWFINVCKGWRCNFVHSLGLQLGVNVRAKDALWLKESARPMMGWDATNAKLLLLNPKRNAAILAAHPLCKQITAVDVVQSRNSYAS</sequence>
<gene>
    <name evidence="1" type="ORF">CYMTET_16719</name>
</gene>
<keyword evidence="2" id="KW-1185">Reference proteome</keyword>
<name>A0AAE0L7P0_9CHLO</name>
<comment type="caution">
    <text evidence="1">The sequence shown here is derived from an EMBL/GenBank/DDBJ whole genome shotgun (WGS) entry which is preliminary data.</text>
</comment>